<reference evidence="3" key="1">
    <citation type="submission" date="2017-06" db="EMBL/GenBank/DDBJ databases">
        <title>Genome analysis of Fimbriiglobus ruber SP5, the first member of the order Planctomycetales with confirmed chitinolytic capability.</title>
        <authorList>
            <person name="Ravin N.V."/>
            <person name="Rakitin A.L."/>
            <person name="Ivanova A.A."/>
            <person name="Beletsky A.V."/>
            <person name="Kulichevskaya I.S."/>
            <person name="Mardanov A.V."/>
            <person name="Dedysh S.N."/>
        </authorList>
    </citation>
    <scope>NUCLEOTIDE SEQUENCE [LARGE SCALE GENOMIC DNA]</scope>
    <source>
        <strain evidence="3">SP5</strain>
    </source>
</reference>
<dbReference type="AlphaFoldDB" id="A0A225DK33"/>
<dbReference type="RefSeq" id="WP_238602844.1">
    <property type="nucleotide sequence ID" value="NZ_NIDE01000014.1"/>
</dbReference>
<gene>
    <name evidence="2" type="ORF">FRUB_06679</name>
</gene>
<accession>A0A225DK33</accession>
<evidence type="ECO:0000256" key="1">
    <source>
        <dbReference type="SAM" id="SignalP"/>
    </source>
</evidence>
<protein>
    <submittedName>
        <fullName evidence="2">Uncharacterized protein</fullName>
    </submittedName>
</protein>
<comment type="caution">
    <text evidence="2">The sequence shown here is derived from an EMBL/GenBank/DDBJ whole genome shotgun (WGS) entry which is preliminary data.</text>
</comment>
<evidence type="ECO:0000313" key="2">
    <source>
        <dbReference type="EMBL" id="OWK37559.1"/>
    </source>
</evidence>
<sequence>MRRLLMTAAAALFVGGAGFAADKGTTVELAGLKSTTPADWKEETPSNAMRMAQFKLPKAEGDADDAELAVFVFPGGSGTVKQNLDRQLAKFVEEGRKEKSDKIKVGEIEAAYQDVSGTFKKKKFPMAQDFTPVTGFRQLYVVFEGKDNKQYYMTLLGPIKTVEKHKKGFEEWLKNFK</sequence>
<name>A0A225DK33_9BACT</name>
<evidence type="ECO:0000313" key="3">
    <source>
        <dbReference type="Proteomes" id="UP000214646"/>
    </source>
</evidence>
<keyword evidence="3" id="KW-1185">Reference proteome</keyword>
<feature type="chain" id="PRO_5012240117" evidence="1">
    <location>
        <begin position="21"/>
        <end position="177"/>
    </location>
</feature>
<organism evidence="2 3">
    <name type="scientific">Fimbriiglobus ruber</name>
    <dbReference type="NCBI Taxonomy" id="1908690"/>
    <lineage>
        <taxon>Bacteria</taxon>
        <taxon>Pseudomonadati</taxon>
        <taxon>Planctomycetota</taxon>
        <taxon>Planctomycetia</taxon>
        <taxon>Gemmatales</taxon>
        <taxon>Gemmataceae</taxon>
        <taxon>Fimbriiglobus</taxon>
    </lineage>
</organism>
<dbReference type="EMBL" id="NIDE01000014">
    <property type="protein sequence ID" value="OWK37559.1"/>
    <property type="molecule type" value="Genomic_DNA"/>
</dbReference>
<keyword evidence="1" id="KW-0732">Signal</keyword>
<feature type="signal peptide" evidence="1">
    <location>
        <begin position="1"/>
        <end position="20"/>
    </location>
</feature>
<proteinExistence type="predicted"/>
<dbReference type="Proteomes" id="UP000214646">
    <property type="component" value="Unassembled WGS sequence"/>
</dbReference>